<organism evidence="8 9">
    <name type="scientific">Stappia sediminis</name>
    <dbReference type="NCBI Taxonomy" id="2692190"/>
    <lineage>
        <taxon>Bacteria</taxon>
        <taxon>Pseudomonadati</taxon>
        <taxon>Pseudomonadota</taxon>
        <taxon>Alphaproteobacteria</taxon>
        <taxon>Hyphomicrobiales</taxon>
        <taxon>Stappiaceae</taxon>
        <taxon>Stappia</taxon>
    </lineage>
</organism>
<feature type="transmembrane region" description="Helical" evidence="7">
    <location>
        <begin position="115"/>
        <end position="136"/>
    </location>
</feature>
<dbReference type="InterPro" id="IPR004776">
    <property type="entry name" value="Mem_transp_PIN-like"/>
</dbReference>
<dbReference type="AlphaFoldDB" id="A0A7X3LTY0"/>
<dbReference type="RefSeq" id="WP_160775284.1">
    <property type="nucleotide sequence ID" value="NZ_WUMV01000003.1"/>
</dbReference>
<feature type="transmembrane region" description="Helical" evidence="7">
    <location>
        <begin position="148"/>
        <end position="172"/>
    </location>
</feature>
<accession>A0A7X3LTY0</accession>
<keyword evidence="2" id="KW-0813">Transport</keyword>
<comment type="caution">
    <text evidence="8">The sequence shown here is derived from an EMBL/GenBank/DDBJ whole genome shotgun (WGS) entry which is preliminary data.</text>
</comment>
<dbReference type="PANTHER" id="PTHR36838:SF1">
    <property type="entry name" value="SLR1864 PROTEIN"/>
    <property type="match status" value="1"/>
</dbReference>
<evidence type="ECO:0000256" key="5">
    <source>
        <dbReference type="ARBA" id="ARBA00022989"/>
    </source>
</evidence>
<name>A0A7X3LTY0_9HYPH</name>
<evidence type="ECO:0000256" key="6">
    <source>
        <dbReference type="ARBA" id="ARBA00023136"/>
    </source>
</evidence>
<evidence type="ECO:0000313" key="8">
    <source>
        <dbReference type="EMBL" id="MXN65061.1"/>
    </source>
</evidence>
<feature type="transmembrane region" description="Helical" evidence="7">
    <location>
        <begin position="63"/>
        <end position="83"/>
    </location>
</feature>
<feature type="transmembrane region" description="Helical" evidence="7">
    <location>
        <begin position="29"/>
        <end position="51"/>
    </location>
</feature>
<keyword evidence="9" id="KW-1185">Reference proteome</keyword>
<dbReference type="Pfam" id="PF03547">
    <property type="entry name" value="Mem_trans"/>
    <property type="match status" value="1"/>
</dbReference>
<dbReference type="EMBL" id="WUMV01000003">
    <property type="protein sequence ID" value="MXN65061.1"/>
    <property type="molecule type" value="Genomic_DNA"/>
</dbReference>
<proteinExistence type="predicted"/>
<dbReference type="PANTHER" id="PTHR36838">
    <property type="entry name" value="AUXIN EFFLUX CARRIER FAMILY PROTEIN"/>
    <property type="match status" value="1"/>
</dbReference>
<gene>
    <name evidence="8" type="ORF">GR183_09095</name>
</gene>
<dbReference type="GO" id="GO:0055085">
    <property type="term" value="P:transmembrane transport"/>
    <property type="evidence" value="ECO:0007669"/>
    <property type="project" value="InterPro"/>
</dbReference>
<dbReference type="Proteomes" id="UP000433101">
    <property type="component" value="Unassembled WGS sequence"/>
</dbReference>
<evidence type="ECO:0000256" key="7">
    <source>
        <dbReference type="SAM" id="Phobius"/>
    </source>
</evidence>
<comment type="subcellular location">
    <subcellularLocation>
        <location evidence="1">Membrane</location>
        <topology evidence="1">Multi-pass membrane protein</topology>
    </subcellularLocation>
</comment>
<evidence type="ECO:0000256" key="1">
    <source>
        <dbReference type="ARBA" id="ARBA00004141"/>
    </source>
</evidence>
<keyword evidence="3" id="KW-1003">Cell membrane</keyword>
<reference evidence="8 9" key="1">
    <citation type="submission" date="2019-12" db="EMBL/GenBank/DDBJ databases">
        <authorList>
            <person name="Li M."/>
        </authorList>
    </citation>
    <scope>NUCLEOTIDE SEQUENCE [LARGE SCALE GENOMIC DNA]</scope>
    <source>
        <strain evidence="8 9">GBMRC 2046</strain>
    </source>
</reference>
<feature type="transmembrane region" description="Helical" evidence="7">
    <location>
        <begin position="238"/>
        <end position="259"/>
    </location>
</feature>
<keyword evidence="6 7" id="KW-0472">Membrane</keyword>
<protein>
    <submittedName>
        <fullName evidence="8">Transporter</fullName>
    </submittedName>
</protein>
<feature type="transmembrane region" description="Helical" evidence="7">
    <location>
        <begin position="208"/>
        <end position="226"/>
    </location>
</feature>
<evidence type="ECO:0000256" key="2">
    <source>
        <dbReference type="ARBA" id="ARBA00022448"/>
    </source>
</evidence>
<keyword evidence="4 7" id="KW-0812">Transmembrane</keyword>
<sequence>MVTSVVTTIAVPALLISHLSEQHVSFEKLAAFTGLAALAIGTVGVLAAIVLRLMGLSVRTYTGAMMLANVGNVGLPVCSLAFGEEGLSYAMGFYIVVVIGVFTVGEWIPQGTMSLSRLASSPMFYSVVIGVGLMAFDLKLPAILSDTLSILGGAAIPLMLITLGVTIASLTLENVRRGAVLSLLHLALAGGVAATVVALAGLTGTARAIFILQSLMPCSVFSYLMAMKHMPENGPDVASLVLVSTLLTIVVLPLALTYWI</sequence>
<evidence type="ECO:0000256" key="4">
    <source>
        <dbReference type="ARBA" id="ARBA00022692"/>
    </source>
</evidence>
<evidence type="ECO:0000313" key="9">
    <source>
        <dbReference type="Proteomes" id="UP000433101"/>
    </source>
</evidence>
<keyword evidence="5 7" id="KW-1133">Transmembrane helix</keyword>
<feature type="transmembrane region" description="Helical" evidence="7">
    <location>
        <begin position="89"/>
        <end position="108"/>
    </location>
</feature>
<dbReference type="GO" id="GO:0016020">
    <property type="term" value="C:membrane"/>
    <property type="evidence" value="ECO:0007669"/>
    <property type="project" value="UniProtKB-SubCell"/>
</dbReference>
<feature type="transmembrane region" description="Helical" evidence="7">
    <location>
        <begin position="179"/>
        <end position="202"/>
    </location>
</feature>
<evidence type="ECO:0000256" key="3">
    <source>
        <dbReference type="ARBA" id="ARBA00022475"/>
    </source>
</evidence>